<dbReference type="Pfam" id="PF16884">
    <property type="entry name" value="ADH_N_2"/>
    <property type="match status" value="1"/>
</dbReference>
<dbReference type="KEGG" id="spph:KFK14_08850"/>
<dbReference type="EMBL" id="CP073910">
    <property type="protein sequence ID" value="QUT07484.1"/>
    <property type="molecule type" value="Genomic_DNA"/>
</dbReference>
<organism evidence="3 4">
    <name type="scientific">Sphingobium phenoxybenzoativorans</name>
    <dbReference type="NCBI Taxonomy" id="1592790"/>
    <lineage>
        <taxon>Bacteria</taxon>
        <taxon>Pseudomonadati</taxon>
        <taxon>Pseudomonadota</taxon>
        <taxon>Alphaproteobacteria</taxon>
        <taxon>Sphingomonadales</taxon>
        <taxon>Sphingomonadaceae</taxon>
        <taxon>Sphingobium</taxon>
    </lineage>
</organism>
<feature type="domain" description="Enoyl reductase (ER)" evidence="2">
    <location>
        <begin position="16"/>
        <end position="327"/>
    </location>
</feature>
<dbReference type="Proteomes" id="UP000681425">
    <property type="component" value="Chromosome"/>
</dbReference>
<dbReference type="InterPro" id="IPR045010">
    <property type="entry name" value="MDR_fam"/>
</dbReference>
<dbReference type="Gene3D" id="3.90.180.10">
    <property type="entry name" value="Medium-chain alcohol dehydrogenases, catalytic domain"/>
    <property type="match status" value="1"/>
</dbReference>
<dbReference type="InterPro" id="IPR020843">
    <property type="entry name" value="ER"/>
</dbReference>
<protein>
    <submittedName>
        <fullName evidence="3">NADP-dependent oxidoreductase</fullName>
    </submittedName>
</protein>
<dbReference type="PANTHER" id="PTHR43205">
    <property type="entry name" value="PROSTAGLANDIN REDUCTASE"/>
    <property type="match status" value="1"/>
</dbReference>
<sequence length="329" mass="34711">MRQMTLADRPLGRPVAHSDFAMVDGPTPEVGPGDMLLAVRWLGFEPAQKGWMENFGGYVAPMEIGDVMRGMGVAEVVESRDGKWPEGTMVTGMTGWTEYLVSDGTGFDVCHPGLPPEAMLGVLGIPGLTAWVGMHGIGKPVAGDIVVVSGAAGATGSVAGQLARIAGAYVIGIAGGPEKCRWLVEEAGFDAAIDYKAGDVSKQLKALAPKGIDVIYDNVGGEILDAMLARIAIGARVVLCGGISRYEQGGKIAGPANYFNLVLRRARMEGFIVLDHESEWSAIRERLAALVLAGKLKWQADVLEGLENAPAGLARLFDGSNRGKQVLRL</sequence>
<dbReference type="SUPFAM" id="SSF50129">
    <property type="entry name" value="GroES-like"/>
    <property type="match status" value="1"/>
</dbReference>
<dbReference type="SUPFAM" id="SSF51735">
    <property type="entry name" value="NAD(P)-binding Rossmann-fold domains"/>
    <property type="match status" value="1"/>
</dbReference>
<dbReference type="InterPro" id="IPR011032">
    <property type="entry name" value="GroES-like_sf"/>
</dbReference>
<keyword evidence="4" id="KW-1185">Reference proteome</keyword>
<dbReference type="RefSeq" id="WP_212610620.1">
    <property type="nucleotide sequence ID" value="NZ_CP073910.1"/>
</dbReference>
<keyword evidence="1" id="KW-0560">Oxidoreductase</keyword>
<proteinExistence type="predicted"/>
<evidence type="ECO:0000259" key="2">
    <source>
        <dbReference type="SMART" id="SM00829"/>
    </source>
</evidence>
<dbReference type="InterPro" id="IPR013149">
    <property type="entry name" value="ADH-like_C"/>
</dbReference>
<dbReference type="InterPro" id="IPR036291">
    <property type="entry name" value="NAD(P)-bd_dom_sf"/>
</dbReference>
<evidence type="ECO:0000313" key="3">
    <source>
        <dbReference type="EMBL" id="QUT07484.1"/>
    </source>
</evidence>
<dbReference type="AlphaFoldDB" id="A0A975K9V3"/>
<dbReference type="GO" id="GO:0016628">
    <property type="term" value="F:oxidoreductase activity, acting on the CH-CH group of donors, NAD or NADP as acceptor"/>
    <property type="evidence" value="ECO:0007669"/>
    <property type="project" value="InterPro"/>
</dbReference>
<evidence type="ECO:0000313" key="4">
    <source>
        <dbReference type="Proteomes" id="UP000681425"/>
    </source>
</evidence>
<gene>
    <name evidence="3" type="ORF">KFK14_08850</name>
</gene>
<dbReference type="FunFam" id="3.40.50.720:FF:000121">
    <property type="entry name" value="Prostaglandin reductase 2"/>
    <property type="match status" value="1"/>
</dbReference>
<accession>A0A975K9V3</accession>
<evidence type="ECO:0000256" key="1">
    <source>
        <dbReference type="ARBA" id="ARBA00023002"/>
    </source>
</evidence>
<dbReference type="Pfam" id="PF00107">
    <property type="entry name" value="ADH_zinc_N"/>
    <property type="match status" value="1"/>
</dbReference>
<reference evidence="3" key="1">
    <citation type="submission" date="2021-04" db="EMBL/GenBank/DDBJ databases">
        <title>Isolation of p-tert-butylphenol degrading bacteria Sphingobium phenoxybenzoativorans Tas13 from active sludge.</title>
        <authorList>
            <person name="Li Y."/>
        </authorList>
    </citation>
    <scope>NUCLEOTIDE SEQUENCE</scope>
    <source>
        <strain evidence="3">Tas13</strain>
    </source>
</reference>
<dbReference type="CDD" id="cd05288">
    <property type="entry name" value="PGDH"/>
    <property type="match status" value="1"/>
</dbReference>
<name>A0A975K9V3_9SPHN</name>
<dbReference type="PANTHER" id="PTHR43205:SF7">
    <property type="entry name" value="PROSTAGLANDIN REDUCTASE 1"/>
    <property type="match status" value="1"/>
</dbReference>
<dbReference type="Gene3D" id="3.40.50.720">
    <property type="entry name" value="NAD(P)-binding Rossmann-like Domain"/>
    <property type="match status" value="1"/>
</dbReference>
<dbReference type="InterPro" id="IPR041694">
    <property type="entry name" value="ADH_N_2"/>
</dbReference>
<dbReference type="SMART" id="SM00829">
    <property type="entry name" value="PKS_ER"/>
    <property type="match status" value="1"/>
</dbReference>